<accession>A0A5C6EIW9</accession>
<evidence type="ECO:0000313" key="2">
    <source>
        <dbReference type="EMBL" id="TWU49012.1"/>
    </source>
</evidence>
<keyword evidence="3" id="KW-1185">Reference proteome</keyword>
<sequence length="152" mass="16350">MTVNPYETPRATEKMNSRSIAAHGWIVPGATAGWALGSLAQTGFESTVMKVASQPSFPLLFGLVCLLLTACWRLPRRLFAGPIAPSRAASFAGGFATVAIAYFSLMQLHELGFYANGPSTLITSSIYYSLLSLCVVGGVELEAWISRRSISW</sequence>
<reference evidence="2 3" key="1">
    <citation type="submission" date="2019-02" db="EMBL/GenBank/DDBJ databases">
        <title>Deep-cultivation of Planctomycetes and their phenomic and genomic characterization uncovers novel biology.</title>
        <authorList>
            <person name="Wiegand S."/>
            <person name="Jogler M."/>
            <person name="Boedeker C."/>
            <person name="Pinto D."/>
            <person name="Vollmers J."/>
            <person name="Rivas-Marin E."/>
            <person name="Kohn T."/>
            <person name="Peeters S.H."/>
            <person name="Heuer A."/>
            <person name="Rast P."/>
            <person name="Oberbeckmann S."/>
            <person name="Bunk B."/>
            <person name="Jeske O."/>
            <person name="Meyerdierks A."/>
            <person name="Storesund J.E."/>
            <person name="Kallscheuer N."/>
            <person name="Luecker S."/>
            <person name="Lage O.M."/>
            <person name="Pohl T."/>
            <person name="Merkel B.J."/>
            <person name="Hornburger P."/>
            <person name="Mueller R.-W."/>
            <person name="Bruemmer F."/>
            <person name="Labrenz M."/>
            <person name="Spormann A.M."/>
            <person name="Op Den Camp H."/>
            <person name="Overmann J."/>
            <person name="Amann R."/>
            <person name="Jetten M.S.M."/>
            <person name="Mascher T."/>
            <person name="Medema M.H."/>
            <person name="Devos D.P."/>
            <person name="Kaster A.-K."/>
            <person name="Ovreas L."/>
            <person name="Rohde M."/>
            <person name="Galperin M.Y."/>
            <person name="Jogler C."/>
        </authorList>
    </citation>
    <scope>NUCLEOTIDE SEQUENCE [LARGE SCALE GENOMIC DNA]</scope>
    <source>
        <strain evidence="2 3">Poly51</strain>
    </source>
</reference>
<evidence type="ECO:0000256" key="1">
    <source>
        <dbReference type="SAM" id="Phobius"/>
    </source>
</evidence>
<feature type="transmembrane region" description="Helical" evidence="1">
    <location>
        <begin position="87"/>
        <end position="105"/>
    </location>
</feature>
<proteinExistence type="predicted"/>
<feature type="transmembrane region" description="Helical" evidence="1">
    <location>
        <begin position="57"/>
        <end position="75"/>
    </location>
</feature>
<feature type="transmembrane region" description="Helical" evidence="1">
    <location>
        <begin position="125"/>
        <end position="145"/>
    </location>
</feature>
<keyword evidence="1" id="KW-1133">Transmembrane helix</keyword>
<comment type="caution">
    <text evidence="2">The sequence shown here is derived from an EMBL/GenBank/DDBJ whole genome shotgun (WGS) entry which is preliminary data.</text>
</comment>
<dbReference type="Proteomes" id="UP000318288">
    <property type="component" value="Unassembled WGS sequence"/>
</dbReference>
<organism evidence="2 3">
    <name type="scientific">Rubripirellula tenax</name>
    <dbReference type="NCBI Taxonomy" id="2528015"/>
    <lineage>
        <taxon>Bacteria</taxon>
        <taxon>Pseudomonadati</taxon>
        <taxon>Planctomycetota</taxon>
        <taxon>Planctomycetia</taxon>
        <taxon>Pirellulales</taxon>
        <taxon>Pirellulaceae</taxon>
        <taxon>Rubripirellula</taxon>
    </lineage>
</organism>
<gene>
    <name evidence="2" type="ORF">Poly51_49160</name>
</gene>
<name>A0A5C6EIW9_9BACT</name>
<keyword evidence="1" id="KW-0472">Membrane</keyword>
<feature type="transmembrane region" description="Helical" evidence="1">
    <location>
        <begin position="20"/>
        <end position="37"/>
    </location>
</feature>
<dbReference type="EMBL" id="SJPW01000006">
    <property type="protein sequence ID" value="TWU49012.1"/>
    <property type="molecule type" value="Genomic_DNA"/>
</dbReference>
<evidence type="ECO:0000313" key="3">
    <source>
        <dbReference type="Proteomes" id="UP000318288"/>
    </source>
</evidence>
<dbReference type="AlphaFoldDB" id="A0A5C6EIW9"/>
<protein>
    <submittedName>
        <fullName evidence="2">Uncharacterized protein</fullName>
    </submittedName>
</protein>
<keyword evidence="1" id="KW-0812">Transmembrane</keyword>